<evidence type="ECO:0000313" key="8">
    <source>
        <dbReference type="Proteomes" id="UP000789595"/>
    </source>
</evidence>
<dbReference type="Gene3D" id="3.30.1220.10">
    <property type="entry name" value="CobW-like, C-terminal domain"/>
    <property type="match status" value="1"/>
</dbReference>
<dbReference type="PANTHER" id="PTHR13748">
    <property type="entry name" value="COBW-RELATED"/>
    <property type="match status" value="1"/>
</dbReference>
<dbReference type="InterPro" id="IPR036627">
    <property type="entry name" value="CobW-likC_sf"/>
</dbReference>
<dbReference type="SMART" id="SM00833">
    <property type="entry name" value="CobW_C"/>
    <property type="match status" value="1"/>
</dbReference>
<dbReference type="InterPro" id="IPR051316">
    <property type="entry name" value="Zinc-reg_GTPase_activator"/>
</dbReference>
<dbReference type="InterPro" id="IPR003495">
    <property type="entry name" value="CobW/HypB/UreG_nucleotide-bd"/>
</dbReference>
<protein>
    <recommendedName>
        <fullName evidence="6">CobW C-terminal domain-containing protein</fullName>
    </recommendedName>
</protein>
<comment type="caution">
    <text evidence="7">The sequence shown here is derived from an EMBL/GenBank/DDBJ whole genome shotgun (WGS) entry which is preliminary data.</text>
</comment>
<dbReference type="AlphaFoldDB" id="A0A8J2S6G1"/>
<dbReference type="PANTHER" id="PTHR13748:SF62">
    <property type="entry name" value="COBW DOMAIN-CONTAINING PROTEIN"/>
    <property type="match status" value="1"/>
</dbReference>
<comment type="catalytic activity">
    <reaction evidence="5">
        <text>GTP + H2O = GDP + phosphate + H(+)</text>
        <dbReference type="Rhea" id="RHEA:19669"/>
        <dbReference type="ChEBI" id="CHEBI:15377"/>
        <dbReference type="ChEBI" id="CHEBI:15378"/>
        <dbReference type="ChEBI" id="CHEBI:37565"/>
        <dbReference type="ChEBI" id="CHEBI:43474"/>
        <dbReference type="ChEBI" id="CHEBI:58189"/>
    </reaction>
    <physiologicalReaction direction="left-to-right" evidence="5">
        <dbReference type="Rhea" id="RHEA:19670"/>
    </physiologicalReaction>
</comment>
<comment type="similarity">
    <text evidence="4">Belongs to the SIMIBI class G3E GTPase family. ZNG1 subfamily.</text>
</comment>
<dbReference type="GO" id="GO:0005737">
    <property type="term" value="C:cytoplasm"/>
    <property type="evidence" value="ECO:0007669"/>
    <property type="project" value="TreeGrafter"/>
</dbReference>
<dbReference type="SUPFAM" id="SSF52540">
    <property type="entry name" value="P-loop containing nucleoside triphosphate hydrolases"/>
    <property type="match status" value="1"/>
</dbReference>
<evidence type="ECO:0000256" key="3">
    <source>
        <dbReference type="ARBA" id="ARBA00023186"/>
    </source>
</evidence>
<evidence type="ECO:0000256" key="4">
    <source>
        <dbReference type="ARBA" id="ARBA00034320"/>
    </source>
</evidence>
<accession>A0A8J2S6G1</accession>
<proteinExistence type="inferred from homology"/>
<dbReference type="InterPro" id="IPR027417">
    <property type="entry name" value="P-loop_NTPase"/>
</dbReference>
<evidence type="ECO:0000313" key="7">
    <source>
        <dbReference type="EMBL" id="CAH0365503.1"/>
    </source>
</evidence>
<keyword evidence="2" id="KW-0378">Hydrolase</keyword>
<dbReference type="Pfam" id="PF02492">
    <property type="entry name" value="cobW"/>
    <property type="match status" value="1"/>
</dbReference>
<sequence>MAELASKMDKMDTDARVPVTVLIGYLGAGKTTLLNRILTEKQDTKYAVIVNEFGELGIDDRLVRRRVNAEEDIFEMNNGCICCTVRADLSRILNKLLQPGMKPLDGVIVETTGLADPAPVAQTFFVDEVLKERARLDALVTVVDAKHALTRLGEIKPEGVENEAVEQVAFADRILVNKCDLVDEEQLQRVEAKLRSLNKLAPLVRCTKGAGFALDFVLGVKAFSLAKVLDMEPDFLDEDGEHQHDSSITSVGLKASKPLDMVSINGWLTELLASKGVDIFRMKGILHIQGQERKFVFQGVHMLFSGEPLEEWGVDEVRESRLVFIGRNLKFEELDAGLKDCLA</sequence>
<evidence type="ECO:0000256" key="5">
    <source>
        <dbReference type="ARBA" id="ARBA00049117"/>
    </source>
</evidence>
<reference evidence="7" key="1">
    <citation type="submission" date="2021-11" db="EMBL/GenBank/DDBJ databases">
        <authorList>
            <consortium name="Genoscope - CEA"/>
            <person name="William W."/>
        </authorList>
    </citation>
    <scope>NUCLEOTIDE SEQUENCE</scope>
</reference>
<feature type="domain" description="CobW C-terminal" evidence="6">
    <location>
        <begin position="248"/>
        <end position="342"/>
    </location>
</feature>
<gene>
    <name evidence="7" type="ORF">PECAL_1P19450</name>
</gene>
<keyword evidence="8" id="KW-1185">Reference proteome</keyword>
<keyword evidence="3" id="KW-0143">Chaperone</keyword>
<dbReference type="OrthoDB" id="258627at2759"/>
<organism evidence="7 8">
    <name type="scientific">Pelagomonas calceolata</name>
    <dbReference type="NCBI Taxonomy" id="35677"/>
    <lineage>
        <taxon>Eukaryota</taxon>
        <taxon>Sar</taxon>
        <taxon>Stramenopiles</taxon>
        <taxon>Ochrophyta</taxon>
        <taxon>Pelagophyceae</taxon>
        <taxon>Pelagomonadales</taxon>
        <taxon>Pelagomonadaceae</taxon>
        <taxon>Pelagomonas</taxon>
    </lineage>
</organism>
<dbReference type="CDD" id="cd03112">
    <property type="entry name" value="CobW-like"/>
    <property type="match status" value="1"/>
</dbReference>
<dbReference type="EMBL" id="CAKKNE010000001">
    <property type="protein sequence ID" value="CAH0365503.1"/>
    <property type="molecule type" value="Genomic_DNA"/>
</dbReference>
<name>A0A8J2S6G1_9STRA</name>
<evidence type="ECO:0000256" key="1">
    <source>
        <dbReference type="ARBA" id="ARBA00022741"/>
    </source>
</evidence>
<keyword evidence="1" id="KW-0547">Nucleotide-binding</keyword>
<dbReference type="GO" id="GO:0016787">
    <property type="term" value="F:hydrolase activity"/>
    <property type="evidence" value="ECO:0007669"/>
    <property type="project" value="UniProtKB-KW"/>
</dbReference>
<dbReference type="Proteomes" id="UP000789595">
    <property type="component" value="Unassembled WGS sequence"/>
</dbReference>
<evidence type="ECO:0000256" key="2">
    <source>
        <dbReference type="ARBA" id="ARBA00022801"/>
    </source>
</evidence>
<dbReference type="Pfam" id="PF07683">
    <property type="entry name" value="CobW_C"/>
    <property type="match status" value="1"/>
</dbReference>
<dbReference type="InterPro" id="IPR011629">
    <property type="entry name" value="CobW-like_C"/>
</dbReference>
<dbReference type="Gene3D" id="3.40.50.300">
    <property type="entry name" value="P-loop containing nucleotide triphosphate hydrolases"/>
    <property type="match status" value="1"/>
</dbReference>
<dbReference type="GO" id="GO:0000166">
    <property type="term" value="F:nucleotide binding"/>
    <property type="evidence" value="ECO:0007669"/>
    <property type="project" value="UniProtKB-KW"/>
</dbReference>
<dbReference type="SUPFAM" id="SSF90002">
    <property type="entry name" value="Hypothetical protein YjiA, C-terminal domain"/>
    <property type="match status" value="1"/>
</dbReference>
<evidence type="ECO:0000259" key="6">
    <source>
        <dbReference type="SMART" id="SM00833"/>
    </source>
</evidence>